<gene>
    <name evidence="2" type="ORF">FRX48_02057</name>
</gene>
<dbReference type="Proteomes" id="UP000324767">
    <property type="component" value="Unassembled WGS sequence"/>
</dbReference>
<keyword evidence="2" id="KW-0489">Methyltransferase</keyword>
<evidence type="ECO:0000256" key="1">
    <source>
        <dbReference type="SAM" id="Phobius"/>
    </source>
</evidence>
<sequence length="130" mass="14383">MPQQQLIQSIPSSAPYAEKYSLFFHISFFYSVYLFFLVSLASEVQLRRVKPMAYNPAADFYDDPGMRYGEAFGHDAGFHSSIRRTLEMLPPNAAVLDIGSGTGKPTSSIVATNGRRVHGINFSLVMIGLS</sequence>
<name>A0A5M8PXA0_9LECA</name>
<keyword evidence="1" id="KW-0472">Membrane</keyword>
<reference evidence="2 3" key="1">
    <citation type="submission" date="2019-09" db="EMBL/GenBank/DDBJ databases">
        <title>The hologenome of the rock-dwelling lichen Lasallia pustulata.</title>
        <authorList>
            <person name="Greshake Tzovaras B."/>
            <person name="Segers F."/>
            <person name="Bicker A."/>
            <person name="Dal Grande F."/>
            <person name="Otte J."/>
            <person name="Hankeln T."/>
            <person name="Schmitt I."/>
            <person name="Ebersberger I."/>
        </authorList>
    </citation>
    <scope>NUCLEOTIDE SEQUENCE [LARGE SCALE GENOMIC DNA]</scope>
    <source>
        <strain evidence="2">A1-1</strain>
    </source>
</reference>
<keyword evidence="2" id="KW-0808">Transferase</keyword>
<evidence type="ECO:0000313" key="2">
    <source>
        <dbReference type="EMBL" id="KAA6413696.1"/>
    </source>
</evidence>
<dbReference type="AlphaFoldDB" id="A0A5M8PXA0"/>
<dbReference type="GO" id="GO:0032259">
    <property type="term" value="P:methylation"/>
    <property type="evidence" value="ECO:0007669"/>
    <property type="project" value="UniProtKB-KW"/>
</dbReference>
<dbReference type="SUPFAM" id="SSF53335">
    <property type="entry name" value="S-adenosyl-L-methionine-dependent methyltransferases"/>
    <property type="match status" value="1"/>
</dbReference>
<keyword evidence="1" id="KW-1133">Transmembrane helix</keyword>
<organism evidence="2 3">
    <name type="scientific">Lasallia pustulata</name>
    <dbReference type="NCBI Taxonomy" id="136370"/>
    <lineage>
        <taxon>Eukaryota</taxon>
        <taxon>Fungi</taxon>
        <taxon>Dikarya</taxon>
        <taxon>Ascomycota</taxon>
        <taxon>Pezizomycotina</taxon>
        <taxon>Lecanoromycetes</taxon>
        <taxon>OSLEUM clade</taxon>
        <taxon>Umbilicariomycetidae</taxon>
        <taxon>Umbilicariales</taxon>
        <taxon>Umbilicariaceae</taxon>
        <taxon>Lasallia</taxon>
    </lineage>
</organism>
<feature type="transmembrane region" description="Helical" evidence="1">
    <location>
        <begin position="20"/>
        <end position="42"/>
    </location>
</feature>
<dbReference type="Gene3D" id="3.40.50.150">
    <property type="entry name" value="Vaccinia Virus protein VP39"/>
    <property type="match status" value="1"/>
</dbReference>
<protein>
    <submittedName>
        <fullName evidence="2">SAM-dependent methyltransferase</fullName>
    </submittedName>
</protein>
<dbReference type="GO" id="GO:0008168">
    <property type="term" value="F:methyltransferase activity"/>
    <property type="evidence" value="ECO:0007669"/>
    <property type="project" value="UniProtKB-KW"/>
</dbReference>
<dbReference type="EMBL" id="VXIT01000003">
    <property type="protein sequence ID" value="KAA6413696.1"/>
    <property type="molecule type" value="Genomic_DNA"/>
</dbReference>
<evidence type="ECO:0000313" key="3">
    <source>
        <dbReference type="Proteomes" id="UP000324767"/>
    </source>
</evidence>
<accession>A0A5M8PXA0</accession>
<comment type="caution">
    <text evidence="2">The sequence shown here is derived from an EMBL/GenBank/DDBJ whole genome shotgun (WGS) entry which is preliminary data.</text>
</comment>
<dbReference type="InterPro" id="IPR029063">
    <property type="entry name" value="SAM-dependent_MTases_sf"/>
</dbReference>
<proteinExistence type="predicted"/>
<dbReference type="OrthoDB" id="540004at2759"/>
<keyword evidence="1" id="KW-0812">Transmembrane</keyword>